<feature type="region of interest" description="Disordered" evidence="2">
    <location>
        <begin position="1"/>
        <end position="66"/>
    </location>
</feature>
<dbReference type="RefSeq" id="YP_004207893.1">
    <property type="nucleotide sequence ID" value="NC_015049.1"/>
</dbReference>
<dbReference type="Proteomes" id="UP000134313">
    <property type="component" value="Segment"/>
</dbReference>
<evidence type="ECO:0000313" key="5">
    <source>
        <dbReference type="Proteomes" id="UP000134313"/>
    </source>
</evidence>
<evidence type="ECO:0000313" key="4">
    <source>
        <dbReference type="EMBL" id="ADW24480.1"/>
    </source>
</evidence>
<dbReference type="Proteomes" id="UP000164320">
    <property type="component" value="Genome"/>
</dbReference>
<reference evidence="5 6" key="1">
    <citation type="journal article" date="2011" name="J. Virol.">
        <title>Identification and sequencing of a novel rodent gammaherpesvirus that establishes acute and latent infection in laboratory mice.</title>
        <authorList>
            <person name="Loh J."/>
            <person name="Zhao G."/>
            <person name="Nelson C.A."/>
            <person name="Coder P."/>
            <person name="Droit L."/>
            <person name="Handley S.A."/>
            <person name="Johnson L.S."/>
            <person name="Vachharajani P."/>
            <person name="Guzman H."/>
            <person name="Tesh R.B."/>
            <person name="Wang D."/>
            <person name="Fremont D.H."/>
            <person name="Virgin H.W."/>
        </authorList>
    </citation>
    <scope>NUCLEOTIDE SEQUENCE [LARGE SCALE GENOMIC DNA]</scope>
</reference>
<keyword evidence="1" id="KW-0244">Early protein</keyword>
<dbReference type="GeneID" id="10192248"/>
<dbReference type="OrthoDB" id="8441at10239"/>
<evidence type="ECO:0000313" key="6">
    <source>
        <dbReference type="Proteomes" id="UP000164320"/>
    </source>
</evidence>
<dbReference type="KEGG" id="vg:10192248"/>
<protein>
    <recommendedName>
        <fullName evidence="7">Multifunctional expression regulator</fullName>
    </recommendedName>
</protein>
<evidence type="ECO:0000256" key="2">
    <source>
        <dbReference type="SAM" id="MobiDB-lite"/>
    </source>
</evidence>
<proteinExistence type="predicted"/>
<gene>
    <name evidence="4" type="ORF">RHVP-L.57</name>
    <name evidence="3" type="ORF">RHVP.57</name>
</gene>
<evidence type="ECO:0000256" key="1">
    <source>
        <dbReference type="ARBA" id="ARBA00022518"/>
    </source>
</evidence>
<dbReference type="InterPro" id="IPR008648">
    <property type="entry name" value="ICP27-like"/>
</dbReference>
<dbReference type="EMBL" id="HQ698924">
    <property type="protein sequence ID" value="ADW24480.1"/>
    <property type="molecule type" value="Genomic_DNA"/>
</dbReference>
<name>E9M5P0_9GAMA</name>
<dbReference type="GO" id="GO:0006355">
    <property type="term" value="P:regulation of DNA-templated transcription"/>
    <property type="evidence" value="ECO:0007669"/>
    <property type="project" value="InterPro"/>
</dbReference>
<evidence type="ECO:0008006" key="7">
    <source>
        <dbReference type="Google" id="ProtNLM"/>
    </source>
</evidence>
<keyword evidence="5" id="KW-1185">Reference proteome</keyword>
<sequence>MVCDIETPPPPPYSPVSPPTPVAQDPSDEDRQPRRRRIRLRSPISHNSPLLRAYSPDKAPSFKRRPLVASERLQSRHAYQRRFIRRDPQHTQGRPHPYSRPGRRWQIRQEVLRRHEVSKGPLIDSSKIPTPDTRDDSIRTPALERFRQTLYTNRTTNHIIGVARKNMAIKDKTLPYDEVKAAYPTLSKFLSSDENYVHWKTMRVGTVLNGGLRVQVHALDEVLAWCKICLLETGELPSDILLDTSEMLCNALIGNLVHAVQCTEGGTVVESSLKFAFENLVPRGQYIKALLTLKRVYSSEPLMLLAKYAVLVPTFRTQQVREPLYSEIRNCMTSYCPGDCFALLKTGIEKHVCDNQCSASCKVLLPAIIGPQDKTSGIFFVCK</sequence>
<organism evidence="3 5">
    <name type="scientific">Cricetid gammaherpesvirus 2</name>
    <dbReference type="NCBI Taxonomy" id="1605972"/>
    <lineage>
        <taxon>Viruses</taxon>
        <taxon>Duplodnaviria</taxon>
        <taxon>Heunggongvirae</taxon>
        <taxon>Peploviricota</taxon>
        <taxon>Herviviricetes</taxon>
        <taxon>Herpesvirales</taxon>
        <taxon>Orthoherpesviridae</taxon>
        <taxon>Gammaherpesvirinae</taxon>
        <taxon>Rhadinovirus</taxon>
        <taxon>Rhadinovirus cricetidgamma2</taxon>
    </lineage>
</organism>
<feature type="compositionally biased region" description="Pro residues" evidence="2">
    <location>
        <begin position="7"/>
        <end position="21"/>
    </location>
</feature>
<dbReference type="EMBL" id="HQ221963">
    <property type="protein sequence ID" value="ADW24398.1"/>
    <property type="molecule type" value="Genomic_DNA"/>
</dbReference>
<dbReference type="Pfam" id="PF05459">
    <property type="entry name" value="Herpes_UL69"/>
    <property type="match status" value="1"/>
</dbReference>
<evidence type="ECO:0000313" key="3">
    <source>
        <dbReference type="EMBL" id="ADW24398.1"/>
    </source>
</evidence>
<accession>E9M5P0</accession>